<reference evidence="2" key="2">
    <citation type="submission" date="2014-03" db="EMBL/GenBank/DDBJ databases">
        <title>Candidatus Competibacter-lineage genomes retrieved from metagenomes reveal functional metabolic diversity.</title>
        <authorList>
            <person name="McIlroy S.J."/>
            <person name="Albertsen M."/>
            <person name="Andresen E.K."/>
            <person name="Saunders A.M."/>
            <person name="Kristiansen R."/>
            <person name="Stokholm-Bjerregaard M."/>
            <person name="Nielsen K.L."/>
            <person name="Nielsen P.H."/>
        </authorList>
    </citation>
    <scope>NUCLEOTIDE SEQUENCE</scope>
    <source>
        <strain evidence="2">Run_A_D11</strain>
    </source>
</reference>
<accession>W6M7Z1</accession>
<proteinExistence type="predicted"/>
<dbReference type="STRING" id="1400863.BN873_350005"/>
<dbReference type="OrthoDB" id="8708684at2"/>
<feature type="transmembrane region" description="Helical" evidence="1">
    <location>
        <begin position="15"/>
        <end position="33"/>
    </location>
</feature>
<gene>
    <name evidence="2" type="ORF">BN873_350005</name>
</gene>
<keyword evidence="3" id="KW-1185">Reference proteome</keyword>
<evidence type="ECO:0000313" key="3">
    <source>
        <dbReference type="Proteomes" id="UP000035760"/>
    </source>
</evidence>
<keyword evidence="1" id="KW-1133">Transmembrane helix</keyword>
<keyword evidence="1" id="KW-0472">Membrane</keyword>
<dbReference type="RefSeq" id="WP_048673212.1">
    <property type="nucleotide sequence ID" value="NZ_CBTJ020000042.1"/>
</dbReference>
<sequence>MEPIPKLNLMGQPRIFSVLLVTVFIAVCVGLLYQRLAAIYVRPSALPKTAVKTPPPREDALLFEQALAAGLLRLQADGRIAVAPADLPLRRAYAGLHPDLVVPRAAECDWVDGVWDERVSRLHRVLHFNAAGRYVRRQVDAYNARQLLAAIRWRAVPGIEGVWQADWAGAPLTLTGTMPASLDRLLAEQTTDWQPWRRVARWPAWEGRSPVHFQLVWPQPASGGEQLELIVVGEMTLVSGGRLIESESRCLQDASCAESDAVARWLRLELAAGATGLEVSVLPLPADTAPGFLPYGSGRIRREGERLIWRERQAALPEESGWRMWAVTSKD</sequence>
<keyword evidence="1" id="KW-0812">Transmembrane</keyword>
<dbReference type="Proteomes" id="UP000035760">
    <property type="component" value="Unassembled WGS sequence"/>
</dbReference>
<organism evidence="2 3">
    <name type="scientific">Candidatus Competibacter denitrificans Run_A_D11</name>
    <dbReference type="NCBI Taxonomy" id="1400863"/>
    <lineage>
        <taxon>Bacteria</taxon>
        <taxon>Pseudomonadati</taxon>
        <taxon>Pseudomonadota</taxon>
        <taxon>Gammaproteobacteria</taxon>
        <taxon>Candidatus Competibacteraceae</taxon>
        <taxon>Candidatus Competibacter</taxon>
    </lineage>
</organism>
<comment type="caution">
    <text evidence="2">The sequence shown here is derived from an EMBL/GenBank/DDBJ whole genome shotgun (WGS) entry which is preliminary data.</text>
</comment>
<evidence type="ECO:0000256" key="1">
    <source>
        <dbReference type="SAM" id="Phobius"/>
    </source>
</evidence>
<dbReference type="EMBL" id="CBTJ020000042">
    <property type="protein sequence ID" value="CDI02741.1"/>
    <property type="molecule type" value="Genomic_DNA"/>
</dbReference>
<evidence type="ECO:0000313" key="2">
    <source>
        <dbReference type="EMBL" id="CDI02741.1"/>
    </source>
</evidence>
<name>W6M7Z1_9GAMM</name>
<dbReference type="AlphaFoldDB" id="W6M7Z1"/>
<protein>
    <submittedName>
        <fullName evidence="2">Uncharacterized protein</fullName>
    </submittedName>
</protein>
<reference evidence="2" key="1">
    <citation type="submission" date="2013-07" db="EMBL/GenBank/DDBJ databases">
        <authorList>
            <person name="McIlroy S."/>
        </authorList>
    </citation>
    <scope>NUCLEOTIDE SEQUENCE [LARGE SCALE GENOMIC DNA]</scope>
    <source>
        <strain evidence="2">Run_A_D11</strain>
    </source>
</reference>